<dbReference type="InterPro" id="IPR011042">
    <property type="entry name" value="6-blade_b-propeller_TolB-like"/>
</dbReference>
<reference evidence="2 3" key="1">
    <citation type="submission" date="2017-08" db="EMBL/GenBank/DDBJ databases">
        <title>Aliifodinibius alkalisoli sp. nov., isolated from saline alkaline soil.</title>
        <authorList>
            <person name="Liu D."/>
            <person name="Zhang G."/>
        </authorList>
    </citation>
    <scope>NUCLEOTIDE SEQUENCE [LARGE SCALE GENOMIC DNA]</scope>
    <source>
        <strain evidence="2 3">WN023</strain>
    </source>
</reference>
<dbReference type="PANTHER" id="PTHR33546">
    <property type="entry name" value="LARGE, MULTIFUNCTIONAL SECRETED PROTEIN-RELATED"/>
    <property type="match status" value="1"/>
</dbReference>
<evidence type="ECO:0000313" key="2">
    <source>
        <dbReference type="EMBL" id="PAU95828.1"/>
    </source>
</evidence>
<dbReference type="PANTHER" id="PTHR33546:SF1">
    <property type="entry name" value="LARGE, MULTIFUNCTIONAL SECRETED PROTEIN"/>
    <property type="match status" value="1"/>
</dbReference>
<gene>
    <name evidence="2" type="ORF">CK503_01870</name>
</gene>
<protein>
    <submittedName>
        <fullName evidence="2">Sorbosone dehydrogenase</fullName>
    </submittedName>
</protein>
<keyword evidence="3" id="KW-1185">Reference proteome</keyword>
<dbReference type="Proteomes" id="UP000218831">
    <property type="component" value="Unassembled WGS sequence"/>
</dbReference>
<feature type="domain" description="Pyrroloquinoline quinone-dependent pyranose dehydrogenase beta-propeller" evidence="1">
    <location>
        <begin position="43"/>
        <end position="425"/>
    </location>
</feature>
<dbReference type="Pfam" id="PF22807">
    <property type="entry name" value="TrAA12"/>
    <property type="match status" value="1"/>
</dbReference>
<evidence type="ECO:0000313" key="3">
    <source>
        <dbReference type="Proteomes" id="UP000218831"/>
    </source>
</evidence>
<sequence length="430" mass="47464">MYRIIHIGIVLGIILALMSCTAEPDTAGSQQLAFDENNGGLELPDGFQVVVVAENVGPARHITVRDNGDIYVALSEKQQEGGTAALRDTDGDGVADQTEYFGEYTGTGIDIRDGYLYRSSDVEVFRYPLPNDGLAPTGQPETIVTGLPEQSQHAAKSFTLDQSENIYVNIGGPSNACQEEMRSPGSPGQDPCPQLERHGGIWQFSATQTEQTQQEDGHRYATGIRNAVALEWNNSINKLYLVQHGRDQLNALWPDRFSKKEGVQLPAEEFFSVEDGDNFGWPYSYYDHFQEKKVLAPEYGGDGNKIGRAADFEDPTYAFPAHWAPNDLLFYNAAQFPEKYQNGAFVAFHGSWNRAPETQEGYRITFLPFDGENPSGEHETFADNFAGTDELKSPGNAEYRPTGVAIGPDGSLYVSDSIKGKIWRIVYTGE</sequence>
<dbReference type="Gene3D" id="2.120.10.30">
    <property type="entry name" value="TolB, C-terminal domain"/>
    <property type="match status" value="1"/>
</dbReference>
<accession>A0A2A2GEN7</accession>
<dbReference type="OrthoDB" id="9811395at2"/>
<name>A0A2A2GEN7_9BACT</name>
<dbReference type="AlphaFoldDB" id="A0A2A2GEN7"/>
<dbReference type="EMBL" id="NSKE01000001">
    <property type="protein sequence ID" value="PAU95828.1"/>
    <property type="molecule type" value="Genomic_DNA"/>
</dbReference>
<proteinExistence type="predicted"/>
<dbReference type="PROSITE" id="PS51257">
    <property type="entry name" value="PROKAR_LIPOPROTEIN"/>
    <property type="match status" value="1"/>
</dbReference>
<organism evidence="2 3">
    <name type="scientific">Fodinibius salipaludis</name>
    <dbReference type="NCBI Taxonomy" id="2032627"/>
    <lineage>
        <taxon>Bacteria</taxon>
        <taxon>Pseudomonadati</taxon>
        <taxon>Balneolota</taxon>
        <taxon>Balneolia</taxon>
        <taxon>Balneolales</taxon>
        <taxon>Balneolaceae</taxon>
        <taxon>Fodinibius</taxon>
    </lineage>
</organism>
<dbReference type="InterPro" id="IPR054539">
    <property type="entry name" value="Beta-prop_PDH"/>
</dbReference>
<dbReference type="SUPFAM" id="SSF50952">
    <property type="entry name" value="Soluble quinoprotein glucose dehydrogenase"/>
    <property type="match status" value="1"/>
</dbReference>
<dbReference type="InterPro" id="IPR011041">
    <property type="entry name" value="Quinoprot_gluc/sorb_DH_b-prop"/>
</dbReference>
<comment type="caution">
    <text evidence="2">The sequence shown here is derived from an EMBL/GenBank/DDBJ whole genome shotgun (WGS) entry which is preliminary data.</text>
</comment>
<evidence type="ECO:0000259" key="1">
    <source>
        <dbReference type="Pfam" id="PF22807"/>
    </source>
</evidence>